<dbReference type="AlphaFoldDB" id="A0A9J6D198"/>
<dbReference type="VEuPathDB" id="VectorBase:LOC119181194"/>
<name>A0A9J6D198_RHIMP</name>
<sequence length="105" mass="11855">MHTNVALLSVVPVGIVGEATSGNVLDQVYLINEIDVEVWPELLPSALLDYRVEMRLLLPYFSDDAWHLLSSSVATKRENELWLCYSCKEQDSGEIIMICCDHCPE</sequence>
<organism evidence="1 2">
    <name type="scientific">Rhipicephalus microplus</name>
    <name type="common">Cattle tick</name>
    <name type="synonym">Boophilus microplus</name>
    <dbReference type="NCBI Taxonomy" id="6941"/>
    <lineage>
        <taxon>Eukaryota</taxon>
        <taxon>Metazoa</taxon>
        <taxon>Ecdysozoa</taxon>
        <taxon>Arthropoda</taxon>
        <taxon>Chelicerata</taxon>
        <taxon>Arachnida</taxon>
        <taxon>Acari</taxon>
        <taxon>Parasitiformes</taxon>
        <taxon>Ixodida</taxon>
        <taxon>Ixodoidea</taxon>
        <taxon>Ixodidae</taxon>
        <taxon>Rhipicephalinae</taxon>
        <taxon>Rhipicephalus</taxon>
        <taxon>Boophilus</taxon>
    </lineage>
</organism>
<dbReference type="Proteomes" id="UP000821866">
    <property type="component" value="Unassembled WGS sequence"/>
</dbReference>
<accession>A0A9J6D198</accession>
<evidence type="ECO:0000313" key="1">
    <source>
        <dbReference type="EMBL" id="KAH7964603.1"/>
    </source>
</evidence>
<reference evidence="1" key="2">
    <citation type="submission" date="2021-09" db="EMBL/GenBank/DDBJ databases">
        <authorList>
            <person name="Jia N."/>
            <person name="Wang J."/>
            <person name="Shi W."/>
            <person name="Du L."/>
            <person name="Sun Y."/>
            <person name="Zhan W."/>
            <person name="Jiang J."/>
            <person name="Wang Q."/>
            <person name="Zhang B."/>
            <person name="Ji P."/>
            <person name="Sakyi L.B."/>
            <person name="Cui X."/>
            <person name="Yuan T."/>
            <person name="Jiang B."/>
            <person name="Yang W."/>
            <person name="Lam T.T.-Y."/>
            <person name="Chang Q."/>
            <person name="Ding S."/>
            <person name="Wang X."/>
            <person name="Zhu J."/>
            <person name="Ruan X."/>
            <person name="Zhao L."/>
            <person name="Wei J."/>
            <person name="Que T."/>
            <person name="Du C."/>
            <person name="Cheng J."/>
            <person name="Dai P."/>
            <person name="Han X."/>
            <person name="Huang E."/>
            <person name="Gao Y."/>
            <person name="Liu J."/>
            <person name="Shao H."/>
            <person name="Ye R."/>
            <person name="Li L."/>
            <person name="Wei W."/>
            <person name="Wang X."/>
            <person name="Wang C."/>
            <person name="Huo Q."/>
            <person name="Li W."/>
            <person name="Guo W."/>
            <person name="Chen H."/>
            <person name="Chen S."/>
            <person name="Zhou L."/>
            <person name="Zhou L."/>
            <person name="Ni X."/>
            <person name="Tian J."/>
            <person name="Zhou Y."/>
            <person name="Sheng Y."/>
            <person name="Liu T."/>
            <person name="Pan Y."/>
            <person name="Xia L."/>
            <person name="Li J."/>
            <person name="Zhao F."/>
            <person name="Cao W."/>
        </authorList>
    </citation>
    <scope>NUCLEOTIDE SEQUENCE</scope>
    <source>
        <strain evidence="1">Rmic-2018</strain>
        <tissue evidence="1">Larvae</tissue>
    </source>
</reference>
<comment type="caution">
    <text evidence="1">The sequence shown here is derived from an EMBL/GenBank/DDBJ whole genome shotgun (WGS) entry which is preliminary data.</text>
</comment>
<dbReference type="EMBL" id="JABSTU010003812">
    <property type="protein sequence ID" value="KAH7964603.1"/>
    <property type="molecule type" value="Genomic_DNA"/>
</dbReference>
<gene>
    <name evidence="1" type="ORF">HPB51_027158</name>
</gene>
<reference evidence="1" key="1">
    <citation type="journal article" date="2020" name="Cell">
        <title>Large-Scale Comparative Analyses of Tick Genomes Elucidate Their Genetic Diversity and Vector Capacities.</title>
        <authorList>
            <consortium name="Tick Genome and Microbiome Consortium (TIGMIC)"/>
            <person name="Jia N."/>
            <person name="Wang J."/>
            <person name="Shi W."/>
            <person name="Du L."/>
            <person name="Sun Y."/>
            <person name="Zhan W."/>
            <person name="Jiang J.F."/>
            <person name="Wang Q."/>
            <person name="Zhang B."/>
            <person name="Ji P."/>
            <person name="Bell-Sakyi L."/>
            <person name="Cui X.M."/>
            <person name="Yuan T.T."/>
            <person name="Jiang B.G."/>
            <person name="Yang W.F."/>
            <person name="Lam T.T."/>
            <person name="Chang Q.C."/>
            <person name="Ding S.J."/>
            <person name="Wang X.J."/>
            <person name="Zhu J.G."/>
            <person name="Ruan X.D."/>
            <person name="Zhao L."/>
            <person name="Wei J.T."/>
            <person name="Ye R.Z."/>
            <person name="Que T.C."/>
            <person name="Du C.H."/>
            <person name="Zhou Y.H."/>
            <person name="Cheng J.X."/>
            <person name="Dai P.F."/>
            <person name="Guo W.B."/>
            <person name="Han X.H."/>
            <person name="Huang E.J."/>
            <person name="Li L.F."/>
            <person name="Wei W."/>
            <person name="Gao Y.C."/>
            <person name="Liu J.Z."/>
            <person name="Shao H.Z."/>
            <person name="Wang X."/>
            <person name="Wang C.C."/>
            <person name="Yang T.C."/>
            <person name="Huo Q.B."/>
            <person name="Li W."/>
            <person name="Chen H.Y."/>
            <person name="Chen S.E."/>
            <person name="Zhou L.G."/>
            <person name="Ni X.B."/>
            <person name="Tian J.H."/>
            <person name="Sheng Y."/>
            <person name="Liu T."/>
            <person name="Pan Y.S."/>
            <person name="Xia L.Y."/>
            <person name="Li J."/>
            <person name="Zhao F."/>
            <person name="Cao W.C."/>
        </authorList>
    </citation>
    <scope>NUCLEOTIDE SEQUENCE</scope>
    <source>
        <strain evidence="1">Rmic-2018</strain>
    </source>
</reference>
<keyword evidence="2" id="KW-1185">Reference proteome</keyword>
<evidence type="ECO:0000313" key="2">
    <source>
        <dbReference type="Proteomes" id="UP000821866"/>
    </source>
</evidence>
<dbReference type="SUPFAM" id="SSF57903">
    <property type="entry name" value="FYVE/PHD zinc finger"/>
    <property type="match status" value="1"/>
</dbReference>
<dbReference type="InterPro" id="IPR011011">
    <property type="entry name" value="Znf_FYVE_PHD"/>
</dbReference>
<proteinExistence type="predicted"/>
<protein>
    <submittedName>
        <fullName evidence="1">Uncharacterized protein</fullName>
    </submittedName>
</protein>